<dbReference type="Proteomes" id="UP001066276">
    <property type="component" value="Chromosome 8"/>
</dbReference>
<sequence>MQRWGGPLALPCWEPGPDSQPQEHQGCDGSPVEPCPGELRSGQEARRRAGEGALVDAEAQRAVGSSCWDPGPDGQPEER</sequence>
<dbReference type="EMBL" id="JANPWB010000012">
    <property type="protein sequence ID" value="KAJ1118728.1"/>
    <property type="molecule type" value="Genomic_DNA"/>
</dbReference>
<organism evidence="2 3">
    <name type="scientific">Pleurodeles waltl</name>
    <name type="common">Iberian ribbed newt</name>
    <dbReference type="NCBI Taxonomy" id="8319"/>
    <lineage>
        <taxon>Eukaryota</taxon>
        <taxon>Metazoa</taxon>
        <taxon>Chordata</taxon>
        <taxon>Craniata</taxon>
        <taxon>Vertebrata</taxon>
        <taxon>Euteleostomi</taxon>
        <taxon>Amphibia</taxon>
        <taxon>Batrachia</taxon>
        <taxon>Caudata</taxon>
        <taxon>Salamandroidea</taxon>
        <taxon>Salamandridae</taxon>
        <taxon>Pleurodelinae</taxon>
        <taxon>Pleurodeles</taxon>
    </lineage>
</organism>
<keyword evidence="3" id="KW-1185">Reference proteome</keyword>
<accession>A0AAV7NWI3</accession>
<name>A0AAV7NWI3_PLEWA</name>
<evidence type="ECO:0000313" key="2">
    <source>
        <dbReference type="EMBL" id="KAJ1118728.1"/>
    </source>
</evidence>
<feature type="region of interest" description="Disordered" evidence="1">
    <location>
        <begin position="1"/>
        <end position="79"/>
    </location>
</feature>
<reference evidence="2" key="1">
    <citation type="journal article" date="2022" name="bioRxiv">
        <title>Sequencing and chromosome-scale assembly of the giantPleurodeles waltlgenome.</title>
        <authorList>
            <person name="Brown T."/>
            <person name="Elewa A."/>
            <person name="Iarovenko S."/>
            <person name="Subramanian E."/>
            <person name="Araus A.J."/>
            <person name="Petzold A."/>
            <person name="Susuki M."/>
            <person name="Suzuki K.-i.T."/>
            <person name="Hayashi T."/>
            <person name="Toyoda A."/>
            <person name="Oliveira C."/>
            <person name="Osipova E."/>
            <person name="Leigh N.D."/>
            <person name="Simon A."/>
            <person name="Yun M.H."/>
        </authorList>
    </citation>
    <scope>NUCLEOTIDE SEQUENCE</scope>
    <source>
        <strain evidence="2">20211129_DDA</strain>
        <tissue evidence="2">Liver</tissue>
    </source>
</reference>
<evidence type="ECO:0000256" key="1">
    <source>
        <dbReference type="SAM" id="MobiDB-lite"/>
    </source>
</evidence>
<comment type="caution">
    <text evidence="2">The sequence shown here is derived from an EMBL/GenBank/DDBJ whole genome shotgun (WGS) entry which is preliminary data.</text>
</comment>
<dbReference type="AlphaFoldDB" id="A0AAV7NWI3"/>
<gene>
    <name evidence="2" type="ORF">NDU88_006915</name>
</gene>
<protein>
    <submittedName>
        <fullName evidence="2">Uncharacterized protein</fullName>
    </submittedName>
</protein>
<feature type="compositionally biased region" description="Basic and acidic residues" evidence="1">
    <location>
        <begin position="41"/>
        <end position="50"/>
    </location>
</feature>
<proteinExistence type="predicted"/>
<evidence type="ECO:0000313" key="3">
    <source>
        <dbReference type="Proteomes" id="UP001066276"/>
    </source>
</evidence>